<keyword evidence="2" id="KW-0479">Metal-binding</keyword>
<dbReference type="AlphaFoldDB" id="A0A5Q2QD83"/>
<feature type="active site" description="Proton acceptor" evidence="2">
    <location>
        <position position="50"/>
    </location>
</feature>
<organism evidence="4 5">
    <name type="scientific">Litorivicinus lipolyticus</name>
    <dbReference type="NCBI Taxonomy" id="418701"/>
    <lineage>
        <taxon>Bacteria</taxon>
        <taxon>Pseudomonadati</taxon>
        <taxon>Pseudomonadota</taxon>
        <taxon>Gammaproteobacteria</taxon>
        <taxon>Oceanospirillales</taxon>
        <taxon>Litorivicinaceae</taxon>
        <taxon>Litorivicinus</taxon>
    </lineage>
</organism>
<dbReference type="HAMAP" id="MF_01139">
    <property type="entry name" value="ISPT"/>
    <property type="match status" value="1"/>
</dbReference>
<dbReference type="NCBIfam" id="TIGR00055">
    <property type="entry name" value="uppS"/>
    <property type="match status" value="1"/>
</dbReference>
<keyword evidence="2" id="KW-0573">Peptidoglycan synthesis</keyword>
<feature type="binding site" evidence="2">
    <location>
        <begin position="3"/>
        <end position="6"/>
    </location>
    <ligand>
        <name>substrate</name>
    </ligand>
</feature>
<dbReference type="PANTHER" id="PTHR10291">
    <property type="entry name" value="DEHYDRODOLICHYL DIPHOSPHATE SYNTHASE FAMILY MEMBER"/>
    <property type="match status" value="1"/>
</dbReference>
<dbReference type="GO" id="GO:0008834">
    <property type="term" value="F:ditrans,polycis-undecaprenyl-diphosphate synthase [(2E,6E)-farnesyl-diphosphate specific] activity"/>
    <property type="evidence" value="ECO:0007669"/>
    <property type="project" value="UniProtKB-UniRule"/>
</dbReference>
<dbReference type="KEGG" id="llp:GH975_04965"/>
<keyword evidence="5" id="KW-1185">Reference proteome</keyword>
<feature type="region of interest" description="Disordered" evidence="3">
    <location>
        <begin position="1"/>
        <end position="23"/>
    </location>
</feature>
<feature type="binding site" evidence="2">
    <location>
        <begin position="172"/>
        <end position="174"/>
    </location>
    <ligand>
        <name>substrate</name>
    </ligand>
</feature>
<keyword evidence="2" id="KW-0133">Cell shape</keyword>
<dbReference type="GO" id="GO:0005829">
    <property type="term" value="C:cytosol"/>
    <property type="evidence" value="ECO:0007669"/>
    <property type="project" value="TreeGrafter"/>
</dbReference>
<dbReference type="GO" id="GO:0009252">
    <property type="term" value="P:peptidoglycan biosynthetic process"/>
    <property type="evidence" value="ECO:0007669"/>
    <property type="project" value="UniProtKB-UniRule"/>
</dbReference>
<feature type="binding site" evidence="2">
    <location>
        <position position="185"/>
    </location>
    <ligand>
        <name>Mg(2+)</name>
        <dbReference type="ChEBI" id="CHEBI:18420"/>
    </ligand>
</feature>
<protein>
    <recommendedName>
        <fullName evidence="2">Ditrans,polycis-undecaprenyl-diphosphate synthase ((2E,6E)-farnesyl-diphosphate specific)</fullName>
        <ecNumber evidence="2">2.5.1.31</ecNumber>
    </recommendedName>
    <alternativeName>
        <fullName evidence="2">Ditrans,polycis-undecaprenylcistransferase</fullName>
    </alternativeName>
    <alternativeName>
        <fullName evidence="2">Undecaprenyl diphosphate synthase</fullName>
        <shortName evidence="2">UDS</shortName>
    </alternativeName>
    <alternativeName>
        <fullName evidence="2">Undecaprenyl pyrophosphate synthase</fullName>
        <shortName evidence="2">UPP synthase</shortName>
    </alternativeName>
</protein>
<feature type="binding site" evidence="2">
    <location>
        <position position="7"/>
    </location>
    <ligand>
        <name>substrate</name>
    </ligand>
</feature>
<feature type="binding site" evidence="2">
    <location>
        <position position="53"/>
    </location>
    <ligand>
        <name>substrate</name>
    </ligand>
</feature>
<proteinExistence type="inferred from homology"/>
<keyword evidence="2" id="KW-0961">Cell wall biogenesis/degradation</keyword>
<sequence>MDGNNRWAQREGHSGLGGHKAGGESVKVVTDRCLHHGIAHLTLFAFSSENWNRPAVEVKGLMELFATTLKKDIKRLNERQVRLRVIGRRDRLSARLVRLIEAAEVATADNRAMTVNLAVDYGGRWDISQAAAAWALDHAGQPDCPESELEPYLSLAHSGPVDLLIRTGGDHRVSNFTLWQAAYAELSFCDTLWPDFGDAAFDGCLDDFAGRERRFGGRKEKT</sequence>
<evidence type="ECO:0000256" key="1">
    <source>
        <dbReference type="ARBA" id="ARBA00022679"/>
    </source>
</evidence>
<feature type="active site" evidence="2">
    <location>
        <position position="2"/>
    </location>
</feature>
<name>A0A5Q2QD83_9GAMM</name>
<keyword evidence="1 2" id="KW-0808">Transferase</keyword>
<dbReference type="EC" id="2.5.1.31" evidence="2"/>
<dbReference type="GO" id="GO:0071555">
    <property type="term" value="P:cell wall organization"/>
    <property type="evidence" value="ECO:0007669"/>
    <property type="project" value="UniProtKB-KW"/>
</dbReference>
<comment type="cofactor">
    <cofactor evidence="2">
        <name>Mg(2+)</name>
        <dbReference type="ChEBI" id="CHEBI:18420"/>
    </cofactor>
    <text evidence="2">Binds 2 magnesium ions per subunit.</text>
</comment>
<evidence type="ECO:0000256" key="2">
    <source>
        <dbReference type="HAMAP-Rule" id="MF_01139"/>
    </source>
</evidence>
<feature type="binding site" evidence="2">
    <location>
        <position position="51"/>
    </location>
    <ligand>
        <name>substrate</name>
    </ligand>
</feature>
<dbReference type="Pfam" id="PF01255">
    <property type="entry name" value="Prenyltransf"/>
    <property type="match status" value="1"/>
</dbReference>
<comment type="catalytic activity">
    <reaction evidence="2">
        <text>8 isopentenyl diphosphate + (2E,6E)-farnesyl diphosphate = di-trans,octa-cis-undecaprenyl diphosphate + 8 diphosphate</text>
        <dbReference type="Rhea" id="RHEA:27551"/>
        <dbReference type="ChEBI" id="CHEBI:33019"/>
        <dbReference type="ChEBI" id="CHEBI:58405"/>
        <dbReference type="ChEBI" id="CHEBI:128769"/>
        <dbReference type="ChEBI" id="CHEBI:175763"/>
        <dbReference type="EC" id="2.5.1.31"/>
    </reaction>
</comment>
<dbReference type="PANTHER" id="PTHR10291:SF0">
    <property type="entry name" value="DEHYDRODOLICHYL DIPHOSPHATE SYNTHASE 2"/>
    <property type="match status" value="1"/>
</dbReference>
<gene>
    <name evidence="2 4" type="primary">uppS</name>
    <name evidence="4" type="ORF">GH975_04965</name>
</gene>
<dbReference type="Proteomes" id="UP000388235">
    <property type="component" value="Chromosome"/>
</dbReference>
<reference evidence="4 5" key="1">
    <citation type="submission" date="2019-11" db="EMBL/GenBank/DDBJ databases">
        <authorList>
            <person name="Khan S.A."/>
            <person name="Jeon C.O."/>
            <person name="Chun B.H."/>
        </authorList>
    </citation>
    <scope>NUCLEOTIDE SEQUENCE [LARGE SCALE GENOMIC DNA]</scope>
    <source>
        <strain evidence="4 5">IMCC 1097</strain>
    </source>
</reference>
<feature type="binding site" evidence="2">
    <location>
        <position position="19"/>
    </location>
    <ligand>
        <name>substrate</name>
    </ligand>
</feature>
<dbReference type="GO" id="GO:0008360">
    <property type="term" value="P:regulation of cell shape"/>
    <property type="evidence" value="ECO:0007669"/>
    <property type="project" value="UniProtKB-KW"/>
</dbReference>
<dbReference type="EMBL" id="CP045871">
    <property type="protein sequence ID" value="QGG81273.1"/>
    <property type="molecule type" value="Genomic_DNA"/>
</dbReference>
<dbReference type="InterPro" id="IPR001441">
    <property type="entry name" value="UPP_synth-like"/>
</dbReference>
<keyword evidence="2" id="KW-0460">Magnesium</keyword>
<comment type="similarity">
    <text evidence="2">Belongs to the UPP synthase family.</text>
</comment>
<evidence type="ECO:0000313" key="4">
    <source>
        <dbReference type="EMBL" id="QGG81273.1"/>
    </source>
</evidence>
<comment type="subunit">
    <text evidence="2">Homodimer.</text>
</comment>
<evidence type="ECO:0000256" key="3">
    <source>
        <dbReference type="SAM" id="MobiDB-lite"/>
    </source>
</evidence>
<dbReference type="SUPFAM" id="SSF64005">
    <property type="entry name" value="Undecaprenyl diphosphate synthase"/>
    <property type="match status" value="1"/>
</dbReference>
<dbReference type="InterPro" id="IPR036424">
    <property type="entry name" value="UPP_synth-like_sf"/>
</dbReference>
<dbReference type="GO" id="GO:0000287">
    <property type="term" value="F:magnesium ion binding"/>
    <property type="evidence" value="ECO:0007669"/>
    <property type="project" value="UniProtKB-UniRule"/>
</dbReference>
<dbReference type="OrthoDB" id="4191603at2"/>
<accession>A0A5Q2QD83</accession>
<comment type="caution">
    <text evidence="2">Lacks conserved residue(s) required for the propagation of feature annotation.</text>
</comment>
<dbReference type="GO" id="GO:0016094">
    <property type="term" value="P:polyprenol biosynthetic process"/>
    <property type="evidence" value="ECO:0007669"/>
    <property type="project" value="TreeGrafter"/>
</dbReference>
<evidence type="ECO:0000313" key="5">
    <source>
        <dbReference type="Proteomes" id="UP000388235"/>
    </source>
</evidence>
<feature type="binding site" evidence="2">
    <location>
        <position position="166"/>
    </location>
    <ligand>
        <name>substrate</name>
    </ligand>
</feature>
<dbReference type="CDD" id="cd00475">
    <property type="entry name" value="Cis_IPPS"/>
    <property type="match status" value="1"/>
</dbReference>
<dbReference type="Gene3D" id="3.40.1180.10">
    <property type="entry name" value="Decaprenyl diphosphate synthase-like"/>
    <property type="match status" value="1"/>
</dbReference>
<feature type="binding site" evidence="2">
    <location>
        <position position="2"/>
    </location>
    <ligand>
        <name>Mg(2+)</name>
        <dbReference type="ChEBI" id="CHEBI:18420"/>
    </ligand>
</feature>
<comment type="function">
    <text evidence="2">Catalyzes the sequential condensation of isopentenyl diphosphate (IPP) with (2E,6E)-farnesyl diphosphate (E,E-FPP) to yield (2Z,6Z,10Z,14Z,18Z,22Z,26Z,30Z,34E,38E)-undecaprenyl diphosphate (di-trans,octa-cis-UPP). UPP is the precursor of glycosyl carrier lipid in the biosynthesis of bacterial cell wall polysaccharide components such as peptidoglycan and lipopolysaccharide.</text>
</comment>
<feature type="binding site" evidence="2">
    <location>
        <begin position="47"/>
        <end position="49"/>
    </location>
    <ligand>
        <name>substrate</name>
    </ligand>
</feature>